<organism evidence="1 2">
    <name type="scientific">Piloderma croceum (strain F 1598)</name>
    <dbReference type="NCBI Taxonomy" id="765440"/>
    <lineage>
        <taxon>Eukaryota</taxon>
        <taxon>Fungi</taxon>
        <taxon>Dikarya</taxon>
        <taxon>Basidiomycota</taxon>
        <taxon>Agaricomycotina</taxon>
        <taxon>Agaricomycetes</taxon>
        <taxon>Agaricomycetidae</taxon>
        <taxon>Atheliales</taxon>
        <taxon>Atheliaceae</taxon>
        <taxon>Piloderma</taxon>
    </lineage>
</organism>
<gene>
    <name evidence="1" type="ORF">PILCRDRAFT_65282</name>
</gene>
<reference evidence="2" key="2">
    <citation type="submission" date="2015-01" db="EMBL/GenBank/DDBJ databases">
        <title>Evolutionary Origins and Diversification of the Mycorrhizal Mutualists.</title>
        <authorList>
            <consortium name="DOE Joint Genome Institute"/>
            <consortium name="Mycorrhizal Genomics Consortium"/>
            <person name="Kohler A."/>
            <person name="Kuo A."/>
            <person name="Nagy L.G."/>
            <person name="Floudas D."/>
            <person name="Copeland A."/>
            <person name="Barry K.W."/>
            <person name="Cichocki N."/>
            <person name="Veneault-Fourrey C."/>
            <person name="LaButti K."/>
            <person name="Lindquist E.A."/>
            <person name="Lipzen A."/>
            <person name="Lundell T."/>
            <person name="Morin E."/>
            <person name="Murat C."/>
            <person name="Riley R."/>
            <person name="Ohm R."/>
            <person name="Sun H."/>
            <person name="Tunlid A."/>
            <person name="Henrissat B."/>
            <person name="Grigoriev I.V."/>
            <person name="Hibbett D.S."/>
            <person name="Martin F."/>
        </authorList>
    </citation>
    <scope>NUCLEOTIDE SEQUENCE [LARGE SCALE GENOMIC DNA]</scope>
    <source>
        <strain evidence="2">F 1598</strain>
    </source>
</reference>
<evidence type="ECO:0000313" key="1">
    <source>
        <dbReference type="EMBL" id="KIM86201.1"/>
    </source>
</evidence>
<evidence type="ECO:0000313" key="2">
    <source>
        <dbReference type="Proteomes" id="UP000054166"/>
    </source>
</evidence>
<dbReference type="EMBL" id="KN832982">
    <property type="protein sequence ID" value="KIM86201.1"/>
    <property type="molecule type" value="Genomic_DNA"/>
</dbReference>
<proteinExistence type="predicted"/>
<protein>
    <submittedName>
        <fullName evidence="1">Uncharacterized protein</fullName>
    </submittedName>
</protein>
<dbReference type="Proteomes" id="UP000054166">
    <property type="component" value="Unassembled WGS sequence"/>
</dbReference>
<dbReference type="OrthoDB" id="2269034at2759"/>
<name>A0A0C3G6C4_PILCF</name>
<accession>A0A0C3G6C4</accession>
<dbReference type="HOGENOM" id="CLU_018544_3_2_1"/>
<dbReference type="AlphaFoldDB" id="A0A0C3G6C4"/>
<keyword evidence="2" id="KW-1185">Reference proteome</keyword>
<sequence length="129" mass="15006">MQPEIIPFYCGTPSENQTHRIQQIVLQREKELAQIDRDIIRVRTLLQQLLHDRNDIRESLEAHKALIVPPLIPALQRVPPEIWAQIFTASVDDAWTPEYPQIDVQKPPLLLGRVCSSWRTISLNTPELW</sequence>
<feature type="non-terminal residue" evidence="1">
    <location>
        <position position="129"/>
    </location>
</feature>
<dbReference type="InParanoid" id="A0A0C3G6C4"/>
<dbReference type="STRING" id="765440.A0A0C3G6C4"/>
<reference evidence="1 2" key="1">
    <citation type="submission" date="2014-04" db="EMBL/GenBank/DDBJ databases">
        <authorList>
            <consortium name="DOE Joint Genome Institute"/>
            <person name="Kuo A."/>
            <person name="Tarkka M."/>
            <person name="Buscot F."/>
            <person name="Kohler A."/>
            <person name="Nagy L.G."/>
            <person name="Floudas D."/>
            <person name="Copeland A."/>
            <person name="Barry K.W."/>
            <person name="Cichocki N."/>
            <person name="Veneault-Fourrey C."/>
            <person name="LaButti K."/>
            <person name="Lindquist E.A."/>
            <person name="Lipzen A."/>
            <person name="Lundell T."/>
            <person name="Morin E."/>
            <person name="Murat C."/>
            <person name="Sun H."/>
            <person name="Tunlid A."/>
            <person name="Henrissat B."/>
            <person name="Grigoriev I.V."/>
            <person name="Hibbett D.S."/>
            <person name="Martin F."/>
            <person name="Nordberg H.P."/>
            <person name="Cantor M.N."/>
            <person name="Hua S.X."/>
        </authorList>
    </citation>
    <scope>NUCLEOTIDE SEQUENCE [LARGE SCALE GENOMIC DNA]</scope>
    <source>
        <strain evidence="1 2">F 1598</strain>
    </source>
</reference>